<reference evidence="1 2" key="1">
    <citation type="submission" date="2018-06" db="EMBL/GenBank/DDBJ databases">
        <authorList>
            <consortium name="Pathogen Informatics"/>
            <person name="Doyle S."/>
        </authorList>
    </citation>
    <scope>NUCLEOTIDE SEQUENCE [LARGE SCALE GENOMIC DNA]</scope>
    <source>
        <strain evidence="1 2">NCTC11343</strain>
    </source>
</reference>
<proteinExistence type="predicted"/>
<dbReference type="Proteomes" id="UP000251241">
    <property type="component" value="Unassembled WGS sequence"/>
</dbReference>
<dbReference type="AlphaFoldDB" id="A0A2X2IXU9"/>
<accession>A0A2X2IXU9</accession>
<organism evidence="1 2">
    <name type="scientific">Sphingobacterium multivorum</name>
    <dbReference type="NCBI Taxonomy" id="28454"/>
    <lineage>
        <taxon>Bacteria</taxon>
        <taxon>Pseudomonadati</taxon>
        <taxon>Bacteroidota</taxon>
        <taxon>Sphingobacteriia</taxon>
        <taxon>Sphingobacteriales</taxon>
        <taxon>Sphingobacteriaceae</taxon>
        <taxon>Sphingobacterium</taxon>
    </lineage>
</organism>
<sequence length="256" mass="29532">MFFSNLNTYIYNMATIENGNLKGLVGNVVFRQSNEKTIVQTKVGRKPKQTKGTKAASVSFGVSSAIGAYIRRTMAEVHMGFYDSNMHNRLVTQLQRVNGPSGHISKEKSIRSNKINRLVNFQFNEKCHMQDFMHFDPQIQLLDNKQLTIQFPKFDKQKDIRQPKNCDLLIFNLFIVMLNFEQQQYIHIHSPQIPINLHTGPKMVELEQLSFDVNYKDATTVLVGMNIEYYGFHRHKHLLLNNKSFHPAAIVGAFIN</sequence>
<protein>
    <submittedName>
        <fullName evidence="1">Uncharacterized protein</fullName>
    </submittedName>
</protein>
<evidence type="ECO:0000313" key="2">
    <source>
        <dbReference type="Proteomes" id="UP000251241"/>
    </source>
</evidence>
<name>A0A2X2IXU9_SPHMU</name>
<dbReference type="EMBL" id="UAUU01000009">
    <property type="protein sequence ID" value="SPZ86977.1"/>
    <property type="molecule type" value="Genomic_DNA"/>
</dbReference>
<gene>
    <name evidence="1" type="ORF">NCTC11343_02642</name>
</gene>
<evidence type="ECO:0000313" key="1">
    <source>
        <dbReference type="EMBL" id="SPZ86977.1"/>
    </source>
</evidence>